<accession>A0A645H7N5</accession>
<dbReference type="Gene3D" id="3.60.15.10">
    <property type="entry name" value="Ribonuclease Z/Hydroxyacylglutathione hydrolase-like"/>
    <property type="match status" value="1"/>
</dbReference>
<organism evidence="1">
    <name type="scientific">bioreactor metagenome</name>
    <dbReference type="NCBI Taxonomy" id="1076179"/>
    <lineage>
        <taxon>unclassified sequences</taxon>
        <taxon>metagenomes</taxon>
        <taxon>ecological metagenomes</taxon>
    </lineage>
</organism>
<dbReference type="EMBL" id="VSSQ01088368">
    <property type="protein sequence ID" value="MPN35031.1"/>
    <property type="molecule type" value="Genomic_DNA"/>
</dbReference>
<reference evidence="1" key="1">
    <citation type="submission" date="2019-08" db="EMBL/GenBank/DDBJ databases">
        <authorList>
            <person name="Kucharzyk K."/>
            <person name="Murdoch R.W."/>
            <person name="Higgins S."/>
            <person name="Loffler F."/>
        </authorList>
    </citation>
    <scope>NUCLEOTIDE SEQUENCE</scope>
</reference>
<dbReference type="GO" id="GO:0042781">
    <property type="term" value="F:3'-tRNA processing endoribonuclease activity"/>
    <property type="evidence" value="ECO:0007669"/>
    <property type="project" value="UniProtKB-EC"/>
</dbReference>
<dbReference type="SUPFAM" id="SSF56281">
    <property type="entry name" value="Metallo-hydrolase/oxidoreductase"/>
    <property type="match status" value="1"/>
</dbReference>
<dbReference type="AlphaFoldDB" id="A0A645H7N5"/>
<sequence length="129" mass="14027">MGYRIASASGSLAFFPDNETRCIGDTQHDPGMLAFLKGVDALIMDAQYDREEYKSHVGWGHGCVDAVVSLAATAGVKRLYLFHHDPDHDDAKVAQMEAYGQDLAKQMNSPLQVLAAREGMTVRFPPSAG</sequence>
<proteinExistence type="predicted"/>
<protein>
    <submittedName>
        <fullName evidence="1">Ribonuclease BN</fullName>
        <ecNumber evidence="1">3.1.26.11</ecNumber>
    </submittedName>
</protein>
<keyword evidence="1" id="KW-0378">Hydrolase</keyword>
<dbReference type="InterPro" id="IPR036866">
    <property type="entry name" value="RibonucZ/Hydroxyglut_hydro"/>
</dbReference>
<gene>
    <name evidence="1" type="primary">rbn_26</name>
    <name evidence="1" type="ORF">SDC9_182525</name>
</gene>
<dbReference type="EC" id="3.1.26.11" evidence="1"/>
<comment type="caution">
    <text evidence="1">The sequence shown here is derived from an EMBL/GenBank/DDBJ whole genome shotgun (WGS) entry which is preliminary data.</text>
</comment>
<evidence type="ECO:0000313" key="1">
    <source>
        <dbReference type="EMBL" id="MPN35031.1"/>
    </source>
</evidence>
<name>A0A645H7N5_9ZZZZ</name>